<reference evidence="1 2" key="1">
    <citation type="journal article" date="2015" name="Genome Announc.">
        <title>Complete Genome Sequence of Methanosphaerula palustris E1-9CT, a Hydrogenotrophic Methanogen Isolated from a Minerotrophic Fen Peatland.</title>
        <authorList>
            <person name="Cadillo-Quiroz H."/>
            <person name="Browne P."/>
            <person name="Kyrpides N."/>
            <person name="Woyke T."/>
            <person name="Goodwin L."/>
            <person name="Detter C."/>
            <person name="Yavitt J.B."/>
            <person name="Zinder S.H."/>
        </authorList>
    </citation>
    <scope>NUCLEOTIDE SEQUENCE [LARGE SCALE GENOMIC DNA]</scope>
    <source>
        <strain evidence="2">ATCC BAA-1556 / DSM 19958 / E1-9c</strain>
    </source>
</reference>
<name>B8GIV5_METPE</name>
<dbReference type="AlphaFoldDB" id="B8GIV5"/>
<dbReference type="InterPro" id="IPR013382">
    <property type="entry name" value="CRISPR-assoc_prot_Cse2"/>
</dbReference>
<dbReference type="NCBIfam" id="TIGR02548">
    <property type="entry name" value="casB_cse2"/>
    <property type="match status" value="1"/>
</dbReference>
<dbReference type="STRING" id="521011.Mpal_1606"/>
<dbReference type="Proteomes" id="UP000002457">
    <property type="component" value="Chromosome"/>
</dbReference>
<dbReference type="Pfam" id="PF09485">
    <property type="entry name" value="CRISPR_Cse2"/>
    <property type="match status" value="1"/>
</dbReference>
<gene>
    <name evidence="1" type="ordered locus">Mpal_1606</name>
</gene>
<dbReference type="InterPro" id="IPR038287">
    <property type="entry name" value="Cse2_sf"/>
</dbReference>
<evidence type="ECO:0000313" key="1">
    <source>
        <dbReference type="EMBL" id="ACL16918.1"/>
    </source>
</evidence>
<proteinExistence type="predicted"/>
<dbReference type="Gene3D" id="1.10.520.40">
    <property type="entry name" value="CRISPR-associated protein Cse2"/>
    <property type="match status" value="1"/>
</dbReference>
<protein>
    <submittedName>
        <fullName evidence="1">CRISPR-associated protein, Cse2 family</fullName>
    </submittedName>
</protein>
<keyword evidence="2" id="KW-1185">Reference proteome</keyword>
<sequence>MNGDSRIMTNTQSYLDFKDPKVKAALSTWWEGLDEARGDRAMLRRCHSTTEVAFMPTYHRLRLSLERIGHVDPDRLALVAGVLSHLKENTRTKSTITFAQQLATPKKDGDHAAMSGLRFRRLLQVEHPDDLYQAMIRAVRLLGGAADIDTLANGVYWWNEMTKKNWAFEYYEKAPNED</sequence>
<dbReference type="eggNOG" id="arCOG06524">
    <property type="taxonomic scope" value="Archaea"/>
</dbReference>
<dbReference type="EMBL" id="CP001338">
    <property type="protein sequence ID" value="ACL16918.1"/>
    <property type="molecule type" value="Genomic_DNA"/>
</dbReference>
<accession>B8GIV5</accession>
<dbReference type="HOGENOM" id="CLU_104968_2_0_2"/>
<dbReference type="CDD" id="cd09731">
    <property type="entry name" value="Cse2_I-E"/>
    <property type="match status" value="1"/>
</dbReference>
<organism evidence="1 2">
    <name type="scientific">Methanosphaerula palustris (strain ATCC BAA-1556 / DSM 19958 / E1-9c)</name>
    <dbReference type="NCBI Taxonomy" id="521011"/>
    <lineage>
        <taxon>Archaea</taxon>
        <taxon>Methanobacteriati</taxon>
        <taxon>Methanobacteriota</taxon>
        <taxon>Stenosarchaea group</taxon>
        <taxon>Methanomicrobia</taxon>
        <taxon>Methanomicrobiales</taxon>
        <taxon>Methanoregulaceae</taxon>
        <taxon>Methanosphaerula</taxon>
    </lineage>
</organism>
<evidence type="ECO:0000313" key="2">
    <source>
        <dbReference type="Proteomes" id="UP000002457"/>
    </source>
</evidence>
<dbReference type="KEGG" id="mpl:Mpal_1606"/>